<keyword evidence="4" id="KW-1185">Reference proteome</keyword>
<dbReference type="Proteomes" id="UP001235840">
    <property type="component" value="Unassembled WGS sequence"/>
</dbReference>
<evidence type="ECO:0000259" key="2">
    <source>
        <dbReference type="PROSITE" id="PS51272"/>
    </source>
</evidence>
<keyword evidence="1" id="KW-0732">Signal</keyword>
<dbReference type="Pfam" id="PF00395">
    <property type="entry name" value="SLH"/>
    <property type="match status" value="3"/>
</dbReference>
<protein>
    <recommendedName>
        <fullName evidence="2">SLH domain-containing protein</fullName>
    </recommendedName>
</protein>
<comment type="caution">
    <text evidence="3">The sequence shown here is derived from an EMBL/GenBank/DDBJ whole genome shotgun (WGS) entry which is preliminary data.</text>
</comment>
<dbReference type="RefSeq" id="WP_307394513.1">
    <property type="nucleotide sequence ID" value="NZ_JAUSTY010000008.1"/>
</dbReference>
<evidence type="ECO:0000313" key="3">
    <source>
        <dbReference type="EMBL" id="MDQ0166367.1"/>
    </source>
</evidence>
<accession>A0ABT9VZW5</accession>
<proteinExistence type="predicted"/>
<gene>
    <name evidence="3" type="ORF">J2S11_002271</name>
</gene>
<evidence type="ECO:0000256" key="1">
    <source>
        <dbReference type="ARBA" id="ARBA00022729"/>
    </source>
</evidence>
<feature type="domain" description="SLH" evidence="2">
    <location>
        <begin position="1134"/>
        <end position="1197"/>
    </location>
</feature>
<dbReference type="PROSITE" id="PS51272">
    <property type="entry name" value="SLH"/>
    <property type="match status" value="3"/>
</dbReference>
<feature type="domain" description="SLH" evidence="2">
    <location>
        <begin position="1066"/>
        <end position="1129"/>
    </location>
</feature>
<evidence type="ECO:0000313" key="4">
    <source>
        <dbReference type="Proteomes" id="UP001235840"/>
    </source>
</evidence>
<organism evidence="3 4">
    <name type="scientific">Caldalkalibacillus horti</name>
    <dbReference type="NCBI Taxonomy" id="77523"/>
    <lineage>
        <taxon>Bacteria</taxon>
        <taxon>Bacillati</taxon>
        <taxon>Bacillota</taxon>
        <taxon>Bacilli</taxon>
        <taxon>Bacillales</taxon>
        <taxon>Bacillaceae</taxon>
        <taxon>Caldalkalibacillus</taxon>
    </lineage>
</organism>
<sequence length="1275" mass="142894">MRHFKKLISGLLAVIMLITLIPPYEAEANAAFMKVTNFNTAPSTVTNGVERPNWSHASASGNAPTNVTSRLVSVEVEYNSISSDNISNMYYEVKNMDTGTVREFTNNPPQVLSNQRVRFENVELTEGLNRITVVLNTPSRPRSVPAWVNFTDVTSIQELRINDQLFSNGIFVPETNQGGQNSVWISGTAPNSTEVRAYTTGNSEGFRSSLFNPTTGEFFFSAGDRNTNLILRPGDNSVEIVARNNARTYRTEREFVYNNGRAFLFNTRATGGPNITTGEVMLYTQPNFTGGAAAPYNLNITTDIKVNKTGSALAHNQIRFVLNGQELQDFYIELNNLAAGTVDVSVGGGTAVPRTVVERNDHYIIRNVALNGFPIDEGQSRQVLDVQFLINGNAGTDAHTQNFVYHYVNNNYPYIESVELAESGTPLFDGTEINLTNEEIEFTVNTRQNATGVRVYTNHQAGHVAEVMGTGTLTVSLGRDSLPEGRSTLRFVPLGAGGAGTTEYNVGSKSYLINFNPTPYVYAQNVFNGQVFSRLADLPANFELVPVNIPQNAWSNIRVKFNDSELTKNIGTGMITTPVSASSFIGGVNVLEIEFFNTGSAVPVATFRYELLYFEDNVPNVARLNIHPDLIEDGKFIRADGQDSRYHTNQKEFHFETSFANAEEVRVVVNDPHEDNEFFEVYRWEGNAFNRVDDQSNRAILDNATRNFTQTGDYLSGSISSLPIQMEGSGTYIVEITVTNRSGLFSTRMLEVVREPLSYQVHYPLINPTTNRGTVNGNYSRFYVEAEGADKIIYGRNLEVTETQTIRLQDGEREVFVFEATGLRRGNNTISFTVVRGSREDTANITLVNADTAVIGAEFKENISNGRIRAFDRGFDLRFPRGTILHKKDTREPDQSLSPNHNILVGIADPFDGRVNKYLHPLAGERSEFLTESGWDVAYNRLREPTDKFRPVSPMYWIDAGIANRNQPFQGGLDPYERGHEFFNRHDNEASDLYVPSQPGQLTLTYNPNIVQSAWRYVTVYHYGFNEDHRGDTRFEWNNIGGVVNQRNNTITVPVHEFGYYVVMYMDRSYDDIIGHPWARDFLDTLFSKGIMKPKESTRFVTNESISRGEFASLLVKAFEIPLDYEGTGTFVDVIRSNPSNNDGLYAYKYIETAARVGIVRGNLQGFFQPNSNITREDAAVMIARAANLKLETNVDRARQNLEKTFTDTHNFGDYTIPAVLAVNRAGYIEGKPNMMQPDQRRATYYFDPKMNLTRAEAAAIMMRVMHKARKIPSL</sequence>
<name>A0ABT9VZW5_9BACI</name>
<dbReference type="InterPro" id="IPR001119">
    <property type="entry name" value="SLH_dom"/>
</dbReference>
<dbReference type="EMBL" id="JAUSTY010000008">
    <property type="protein sequence ID" value="MDQ0166367.1"/>
    <property type="molecule type" value="Genomic_DNA"/>
</dbReference>
<reference evidence="3 4" key="1">
    <citation type="submission" date="2023-07" db="EMBL/GenBank/DDBJ databases">
        <title>Genomic Encyclopedia of Type Strains, Phase IV (KMG-IV): sequencing the most valuable type-strain genomes for metagenomic binning, comparative biology and taxonomic classification.</title>
        <authorList>
            <person name="Goeker M."/>
        </authorList>
    </citation>
    <scope>NUCLEOTIDE SEQUENCE [LARGE SCALE GENOMIC DNA]</scope>
    <source>
        <strain evidence="3 4">DSM 12751</strain>
    </source>
</reference>
<feature type="domain" description="SLH" evidence="2">
    <location>
        <begin position="1203"/>
        <end position="1275"/>
    </location>
</feature>